<dbReference type="InterPro" id="IPR003423">
    <property type="entry name" value="OMP_efflux"/>
</dbReference>
<comment type="caution">
    <text evidence="9">The sequence shown here is derived from an EMBL/GenBank/DDBJ whole genome shotgun (WGS) entry which is preliminary data.</text>
</comment>
<evidence type="ECO:0008006" key="11">
    <source>
        <dbReference type="Google" id="ProtNLM"/>
    </source>
</evidence>
<dbReference type="Pfam" id="PF02321">
    <property type="entry name" value="OEP"/>
    <property type="match status" value="2"/>
</dbReference>
<keyword evidence="7" id="KW-0998">Cell outer membrane</keyword>
<dbReference type="PANTHER" id="PTHR30026">
    <property type="entry name" value="OUTER MEMBRANE PROTEIN TOLC"/>
    <property type="match status" value="1"/>
</dbReference>
<dbReference type="GO" id="GO:0015562">
    <property type="term" value="F:efflux transmembrane transporter activity"/>
    <property type="evidence" value="ECO:0007669"/>
    <property type="project" value="InterPro"/>
</dbReference>
<feature type="compositionally biased region" description="Low complexity" evidence="8">
    <location>
        <begin position="477"/>
        <end position="489"/>
    </location>
</feature>
<dbReference type="EMBL" id="QUSW01000002">
    <property type="protein sequence ID" value="RQP25486.1"/>
    <property type="molecule type" value="Genomic_DNA"/>
</dbReference>
<keyword evidence="4" id="KW-1134">Transmembrane beta strand</keyword>
<comment type="subcellular location">
    <subcellularLocation>
        <location evidence="1">Cell outer membrane</location>
    </subcellularLocation>
</comment>
<dbReference type="GO" id="GO:0009279">
    <property type="term" value="C:cell outer membrane"/>
    <property type="evidence" value="ECO:0007669"/>
    <property type="project" value="UniProtKB-SubCell"/>
</dbReference>
<evidence type="ECO:0000313" key="10">
    <source>
        <dbReference type="Proteomes" id="UP000267464"/>
    </source>
</evidence>
<feature type="region of interest" description="Disordered" evidence="8">
    <location>
        <begin position="458"/>
        <end position="501"/>
    </location>
</feature>
<evidence type="ECO:0000256" key="5">
    <source>
        <dbReference type="ARBA" id="ARBA00022692"/>
    </source>
</evidence>
<evidence type="ECO:0000256" key="1">
    <source>
        <dbReference type="ARBA" id="ARBA00004442"/>
    </source>
</evidence>
<sequence>MQAVAQTQKVTDPLRAAVEKAVLTNPEVSARFNAYRASIDAVDVARGAYYPRVDLNASVGHDSDKITSRSPEAQSLNRTGTSLTLTQLLWDGLGTRREVERVGHERLARYFELLDATELTALEAARAYYDVQRFRRLVTLAEDNYVQHKYASLQIQSRFKAGVGRGVDLEQANARLALAESNLSTEVANLHDVTARYQRIVGEAPPKTLPMHVPLKAGMPASNDAAMDAAIHQSPAVSAAIETLRATRAAAQTRQSAFQPRVEARVRSGGGNNFDGVRDQKRDSTAEITLNWNLYNGGADQARVRQQANFLNQAVDQRDKACRDARQTSAIAFNDTRKLTDQLVMLDRNTLAIEKARDAYRQQFDIGQRSLLDLLNAENEVYTAKRAYANAEFDLGIAFARTHAAMNQLTTQLGVARVDPSVSDATGWDMGEDAPGRCPVVSSEVTATDMNALDERARQIATSVAPAPAPVAPKPAAPASAPAEPKPAASQPLVKKAKKTS</sequence>
<proteinExistence type="inferred from homology"/>
<evidence type="ECO:0000256" key="6">
    <source>
        <dbReference type="ARBA" id="ARBA00023136"/>
    </source>
</evidence>
<dbReference type="PANTHER" id="PTHR30026:SF22">
    <property type="entry name" value="OUTER MEMBRANE EFFLUX PROTEIN"/>
    <property type="match status" value="1"/>
</dbReference>
<evidence type="ECO:0000256" key="3">
    <source>
        <dbReference type="ARBA" id="ARBA00022448"/>
    </source>
</evidence>
<dbReference type="GO" id="GO:0015288">
    <property type="term" value="F:porin activity"/>
    <property type="evidence" value="ECO:0007669"/>
    <property type="project" value="TreeGrafter"/>
</dbReference>
<organism evidence="9 10">
    <name type="scientific">Piscinibacter terrae</name>
    <dbReference type="NCBI Taxonomy" id="2496871"/>
    <lineage>
        <taxon>Bacteria</taxon>
        <taxon>Pseudomonadati</taxon>
        <taxon>Pseudomonadota</taxon>
        <taxon>Betaproteobacteria</taxon>
        <taxon>Burkholderiales</taxon>
        <taxon>Sphaerotilaceae</taxon>
        <taxon>Piscinibacter</taxon>
    </lineage>
</organism>
<accession>A0A3N7HVU3</accession>
<reference evidence="9 10" key="2">
    <citation type="submission" date="2018-12" db="EMBL/GenBank/DDBJ databases">
        <title>Rhizobacter gummiphilus sp. nov., a rubber-degrading bacterium isolated from the soil of a botanical garden in Japan.</title>
        <authorList>
            <person name="Shunsuke S.S."/>
        </authorList>
    </citation>
    <scope>NUCLEOTIDE SEQUENCE [LARGE SCALE GENOMIC DNA]</scope>
    <source>
        <strain evidence="9 10">S-16</strain>
    </source>
</reference>
<keyword evidence="3" id="KW-0813">Transport</keyword>
<feature type="region of interest" description="Disordered" evidence="8">
    <location>
        <begin position="253"/>
        <end position="279"/>
    </location>
</feature>
<evidence type="ECO:0000256" key="7">
    <source>
        <dbReference type="ARBA" id="ARBA00023237"/>
    </source>
</evidence>
<comment type="similarity">
    <text evidence="2">Belongs to the outer membrane factor (OMF) (TC 1.B.17) family.</text>
</comment>
<evidence type="ECO:0000313" key="9">
    <source>
        <dbReference type="EMBL" id="RQP25486.1"/>
    </source>
</evidence>
<dbReference type="GO" id="GO:1990281">
    <property type="term" value="C:efflux pump complex"/>
    <property type="evidence" value="ECO:0007669"/>
    <property type="project" value="TreeGrafter"/>
</dbReference>
<feature type="compositionally biased region" description="Pro residues" evidence="8">
    <location>
        <begin position="467"/>
        <end position="476"/>
    </location>
</feature>
<dbReference type="AlphaFoldDB" id="A0A3N7HVU3"/>
<dbReference type="OrthoDB" id="9814637at2"/>
<dbReference type="InterPro" id="IPR051906">
    <property type="entry name" value="TolC-like"/>
</dbReference>
<evidence type="ECO:0000256" key="8">
    <source>
        <dbReference type="SAM" id="MobiDB-lite"/>
    </source>
</evidence>
<dbReference type="Gene3D" id="1.20.1600.10">
    <property type="entry name" value="Outer membrane efflux proteins (OEP)"/>
    <property type="match status" value="1"/>
</dbReference>
<protein>
    <recommendedName>
        <fullName evidence="11">Agglutination protein</fullName>
    </recommendedName>
</protein>
<dbReference type="InterPro" id="IPR010130">
    <property type="entry name" value="T1SS_OMP_TolC"/>
</dbReference>
<keyword evidence="10" id="KW-1185">Reference proteome</keyword>
<keyword evidence="6" id="KW-0472">Membrane</keyword>
<evidence type="ECO:0000256" key="2">
    <source>
        <dbReference type="ARBA" id="ARBA00007613"/>
    </source>
</evidence>
<reference evidence="9 10" key="1">
    <citation type="submission" date="2018-08" db="EMBL/GenBank/DDBJ databases">
        <authorList>
            <person name="Khan S.A."/>
            <person name="Jeon C.O."/>
            <person name="Chun B.H."/>
            <person name="Jeong S.E."/>
        </authorList>
    </citation>
    <scope>NUCLEOTIDE SEQUENCE [LARGE SCALE GENOMIC DNA]</scope>
    <source>
        <strain evidence="9 10">S-16</strain>
    </source>
</reference>
<name>A0A3N7HVU3_9BURK</name>
<dbReference type="SUPFAM" id="SSF56954">
    <property type="entry name" value="Outer membrane efflux proteins (OEP)"/>
    <property type="match status" value="1"/>
</dbReference>
<dbReference type="NCBIfam" id="TIGR01844">
    <property type="entry name" value="type_I_sec_TolC"/>
    <property type="match status" value="1"/>
</dbReference>
<gene>
    <name evidence="9" type="ORF">DZC73_10125</name>
</gene>
<evidence type="ECO:0000256" key="4">
    <source>
        <dbReference type="ARBA" id="ARBA00022452"/>
    </source>
</evidence>
<keyword evidence="5" id="KW-0812">Transmembrane</keyword>
<dbReference type="Proteomes" id="UP000267464">
    <property type="component" value="Unassembled WGS sequence"/>
</dbReference>